<evidence type="ECO:0000313" key="3">
    <source>
        <dbReference type="Proteomes" id="UP000228960"/>
    </source>
</evidence>
<dbReference type="InterPro" id="IPR008894">
    <property type="entry name" value="QdtA_cupin_dom"/>
</dbReference>
<feature type="non-terminal residue" evidence="2">
    <location>
        <position position="1"/>
    </location>
</feature>
<protein>
    <recommendedName>
        <fullName evidence="1">Sugar 3,4-ketoisomerase QdtA cupin domain-containing protein</fullName>
    </recommendedName>
</protein>
<dbReference type="Pfam" id="PF05523">
    <property type="entry name" value="FdtA"/>
    <property type="match status" value="1"/>
</dbReference>
<dbReference type="EMBL" id="PFQM01000143">
    <property type="protein sequence ID" value="PJC79579.1"/>
    <property type="molecule type" value="Genomic_DNA"/>
</dbReference>
<dbReference type="Proteomes" id="UP000228960">
    <property type="component" value="Unassembled WGS sequence"/>
</dbReference>
<gene>
    <name evidence="2" type="ORF">CO009_04415</name>
</gene>
<dbReference type="SUPFAM" id="SSF51182">
    <property type="entry name" value="RmlC-like cupins"/>
    <property type="match status" value="1"/>
</dbReference>
<dbReference type="Gene3D" id="2.60.120.10">
    <property type="entry name" value="Jelly Rolls"/>
    <property type="match status" value="1"/>
</dbReference>
<dbReference type="AlphaFoldDB" id="A0A2M8GIG9"/>
<name>A0A2M8GIG9_9BACT</name>
<feature type="domain" description="Sugar 3,4-ketoisomerase QdtA cupin" evidence="1">
    <location>
        <begin position="9"/>
        <end position="139"/>
    </location>
</feature>
<dbReference type="CDD" id="cd20292">
    <property type="entry name" value="cupin_QdtA-like"/>
    <property type="match status" value="1"/>
</dbReference>
<proteinExistence type="predicted"/>
<dbReference type="InterPro" id="IPR014710">
    <property type="entry name" value="RmlC-like_jellyroll"/>
</dbReference>
<accession>A0A2M8GIG9</accession>
<organism evidence="2 3">
    <name type="scientific">Candidatus Shapirobacteria bacterium CG_4_8_14_3_um_filter_35_11</name>
    <dbReference type="NCBI Taxonomy" id="1974874"/>
    <lineage>
        <taxon>Bacteria</taxon>
        <taxon>Candidatus Shapironibacteriota</taxon>
    </lineage>
</organism>
<evidence type="ECO:0000259" key="1">
    <source>
        <dbReference type="Pfam" id="PF05523"/>
    </source>
</evidence>
<evidence type="ECO:0000313" key="2">
    <source>
        <dbReference type="EMBL" id="PJC79579.1"/>
    </source>
</evidence>
<comment type="caution">
    <text evidence="2">The sequence shown here is derived from an EMBL/GenBank/DDBJ whole genome shotgun (WGS) entry which is preliminary data.</text>
</comment>
<sequence>INHEPLTMSYKLFTLHNIQAPNFLMTPLELNEYIDFEVKRVYMISTPIGSQETGNHAHRRDEDELFIQLQGSCTISVDDGHGMKDIKLIGPSTAIYVPHMIWHGFNHMSDDSIIFALTSTNYDPSRSDYIENYEEFQKLCKKF</sequence>
<reference evidence="3" key="1">
    <citation type="submission" date="2017-09" db="EMBL/GenBank/DDBJ databases">
        <title>Depth-based differentiation of microbial function through sediment-hosted aquifers and enrichment of novel symbionts in the deep terrestrial subsurface.</title>
        <authorList>
            <person name="Probst A.J."/>
            <person name="Ladd B."/>
            <person name="Jarett J.K."/>
            <person name="Geller-Mcgrath D.E."/>
            <person name="Sieber C.M.K."/>
            <person name="Emerson J.B."/>
            <person name="Anantharaman K."/>
            <person name="Thomas B.C."/>
            <person name="Malmstrom R."/>
            <person name="Stieglmeier M."/>
            <person name="Klingl A."/>
            <person name="Woyke T."/>
            <person name="Ryan C.M."/>
            <person name="Banfield J.F."/>
        </authorList>
    </citation>
    <scope>NUCLEOTIDE SEQUENCE [LARGE SCALE GENOMIC DNA]</scope>
</reference>
<dbReference type="InterPro" id="IPR011051">
    <property type="entry name" value="RmlC_Cupin_sf"/>
</dbReference>